<feature type="transmembrane region" description="Helical" evidence="9">
    <location>
        <begin position="98"/>
        <end position="116"/>
    </location>
</feature>
<evidence type="ECO:0000256" key="9">
    <source>
        <dbReference type="SAM" id="Phobius"/>
    </source>
</evidence>
<evidence type="ECO:0000256" key="8">
    <source>
        <dbReference type="PIRNR" id="PIRNR006351"/>
    </source>
</evidence>
<keyword evidence="12" id="KW-1185">Reference proteome</keyword>
<comment type="caution">
    <text evidence="11">The sequence shown here is derived from an EMBL/GenBank/DDBJ whole genome shotgun (WGS) entry which is preliminary data.</text>
</comment>
<protein>
    <recommendedName>
        <fullName evidence="8">Permease IIC component</fullName>
    </recommendedName>
</protein>
<gene>
    <name evidence="11" type="ORF">IV64_GL001116</name>
</gene>
<dbReference type="PIRSF" id="PIRSF006351">
    <property type="entry name" value="PTS_EIIC-Cellobiose"/>
    <property type="match status" value="1"/>
</dbReference>
<feature type="transmembrane region" description="Helical" evidence="9">
    <location>
        <begin position="128"/>
        <end position="148"/>
    </location>
</feature>
<dbReference type="GO" id="GO:0008982">
    <property type="term" value="F:protein-N(PI)-phosphohistidine-sugar phosphotransferase activity"/>
    <property type="evidence" value="ECO:0007669"/>
    <property type="project" value="UniProtKB-UniRule"/>
</dbReference>
<dbReference type="OrthoDB" id="1550290at2"/>
<keyword evidence="7 8" id="KW-0472">Membrane</keyword>
<feature type="transmembrane region" description="Helical" evidence="9">
    <location>
        <begin position="168"/>
        <end position="188"/>
    </location>
</feature>
<evidence type="ECO:0000256" key="5">
    <source>
        <dbReference type="ARBA" id="ARBA00022692"/>
    </source>
</evidence>
<feature type="transmembrane region" description="Helical" evidence="9">
    <location>
        <begin position="377"/>
        <end position="396"/>
    </location>
</feature>
<dbReference type="AlphaFoldDB" id="A0A0R2ML99"/>
<keyword evidence="2 8" id="KW-0813">Transport</keyword>
<dbReference type="InterPro" id="IPR003352">
    <property type="entry name" value="PTS_EIIC"/>
</dbReference>
<keyword evidence="5 9" id="KW-0812">Transmembrane</keyword>
<dbReference type="InterPro" id="IPR051088">
    <property type="entry name" value="PTS_Sugar-EIIC/EIIB"/>
</dbReference>
<proteinExistence type="predicted"/>
<organism evidence="11 12">
    <name type="scientific">Lactiplantibacillus xiangfangensis</name>
    <dbReference type="NCBI Taxonomy" id="942150"/>
    <lineage>
        <taxon>Bacteria</taxon>
        <taxon>Bacillati</taxon>
        <taxon>Bacillota</taxon>
        <taxon>Bacilli</taxon>
        <taxon>Lactobacillales</taxon>
        <taxon>Lactobacillaceae</taxon>
        <taxon>Lactiplantibacillus</taxon>
    </lineage>
</organism>
<dbReference type="GO" id="GO:0005886">
    <property type="term" value="C:plasma membrane"/>
    <property type="evidence" value="ECO:0007669"/>
    <property type="project" value="UniProtKB-SubCell"/>
</dbReference>
<comment type="function">
    <text evidence="8">The phosphoenolpyruvate-dependent sugar phosphotransferase system (PTS), a major carbohydrate active -transport system, catalyzes the phosphorylation of incoming sugar substrates concomitant with their translocation across the cell membrane.</text>
</comment>
<dbReference type="PATRIC" id="fig|942150.3.peg.1151"/>
<keyword evidence="4 8" id="KW-0762">Sugar transport</keyword>
<dbReference type="EMBL" id="JQCL01000012">
    <property type="protein sequence ID" value="KRO14502.1"/>
    <property type="molecule type" value="Genomic_DNA"/>
</dbReference>
<sequence length="424" mass="46048">MKTLTNWFQNKFTPALAKFGNMKYLVALRDGMIITVPFTVFGSIFMIIANLPINGWANFIKPIQPMLQAPVTMTFGILALIVAVGMSYQTSKANHIDPLSGTAIGTVAFLLAMLNSKGTIDLADLGSSGMFTAIVIAILSSEIMRFFIKRHIVIKMPDAVPPAVASSFASLLPGSAALLVVWIIRVVFNIQINSVIQTIFSPLVVGLNSFWGVEFILFLTLLMWTVGIHGNNVIGAVASPVYLQFLTANINAVSNGHAATHITADGFLNFGMNIGGTGAILGLVICMLFAKSQRYKQLGRLGFLPAIFQISEPIMFGFPVVLNPALMIPFITVPMVLQGISYFLIKYGVIGMVIAQVPWTTPTMINGYLITGGDWRAPVWQLIQLIVSVACYWPFFKLSDRKAYAEEQQSAADTEAVDGVKNPA</sequence>
<dbReference type="InterPro" id="IPR004501">
    <property type="entry name" value="PTS_EIIC_3"/>
</dbReference>
<comment type="subcellular location">
    <subcellularLocation>
        <location evidence="1">Cell membrane</location>
        <topology evidence="1">Multi-pass membrane protein</topology>
    </subcellularLocation>
</comment>
<feature type="transmembrane region" description="Helical" evidence="9">
    <location>
        <begin position="200"/>
        <end position="224"/>
    </location>
</feature>
<dbReference type="GO" id="GO:1901264">
    <property type="term" value="P:carbohydrate derivative transport"/>
    <property type="evidence" value="ECO:0007669"/>
    <property type="project" value="TreeGrafter"/>
</dbReference>
<dbReference type="PANTHER" id="PTHR33989:SF4">
    <property type="entry name" value="PTS SYSTEM N,N'-DIACETYLCHITOBIOSE-SPECIFIC EIIC COMPONENT"/>
    <property type="match status" value="1"/>
</dbReference>
<dbReference type="PANTHER" id="PTHR33989">
    <property type="match status" value="1"/>
</dbReference>
<evidence type="ECO:0000313" key="11">
    <source>
        <dbReference type="EMBL" id="KRO14502.1"/>
    </source>
</evidence>
<keyword evidence="3 8" id="KW-1003">Cell membrane</keyword>
<dbReference type="Proteomes" id="UP000051783">
    <property type="component" value="Unassembled WGS sequence"/>
</dbReference>
<keyword evidence="11" id="KW-0670">Pyruvate</keyword>
<feature type="transmembrane region" description="Helical" evidence="9">
    <location>
        <begin position="32"/>
        <end position="53"/>
    </location>
</feature>
<evidence type="ECO:0000256" key="1">
    <source>
        <dbReference type="ARBA" id="ARBA00004651"/>
    </source>
</evidence>
<evidence type="ECO:0000256" key="4">
    <source>
        <dbReference type="ARBA" id="ARBA00022597"/>
    </source>
</evidence>
<evidence type="ECO:0000256" key="6">
    <source>
        <dbReference type="ARBA" id="ARBA00022989"/>
    </source>
</evidence>
<feature type="transmembrane region" description="Helical" evidence="9">
    <location>
        <begin position="270"/>
        <end position="289"/>
    </location>
</feature>
<name>A0A0R2ML99_9LACO</name>
<keyword evidence="6 9" id="KW-1133">Transmembrane helix</keyword>
<dbReference type="InterPro" id="IPR004796">
    <property type="entry name" value="PTS_IIC_cello"/>
</dbReference>
<feature type="transmembrane region" description="Helical" evidence="9">
    <location>
        <begin position="65"/>
        <end position="86"/>
    </location>
</feature>
<evidence type="ECO:0000259" key="10">
    <source>
        <dbReference type="PROSITE" id="PS51105"/>
    </source>
</evidence>
<keyword evidence="11" id="KW-0808">Transferase</keyword>
<dbReference type="RefSeq" id="WP_057705352.1">
    <property type="nucleotide sequence ID" value="NZ_JQCL01000012.1"/>
</dbReference>
<evidence type="ECO:0000256" key="3">
    <source>
        <dbReference type="ARBA" id="ARBA00022475"/>
    </source>
</evidence>
<reference evidence="11 12" key="1">
    <citation type="journal article" date="2015" name="Genome Announc.">
        <title>Expanding the biotechnology potential of lactobacilli through comparative genomics of 213 strains and associated genera.</title>
        <authorList>
            <person name="Sun Z."/>
            <person name="Harris H.M."/>
            <person name="McCann A."/>
            <person name="Guo C."/>
            <person name="Argimon S."/>
            <person name="Zhang W."/>
            <person name="Yang X."/>
            <person name="Jeffery I.B."/>
            <person name="Cooney J.C."/>
            <person name="Kagawa T.F."/>
            <person name="Liu W."/>
            <person name="Song Y."/>
            <person name="Salvetti E."/>
            <person name="Wrobel A."/>
            <person name="Rasinkangas P."/>
            <person name="Parkhill J."/>
            <person name="Rea M.C."/>
            <person name="O'Sullivan O."/>
            <person name="Ritari J."/>
            <person name="Douillard F.P."/>
            <person name="Paul Ross R."/>
            <person name="Yang R."/>
            <person name="Briner A.E."/>
            <person name="Felis G.E."/>
            <person name="de Vos W.M."/>
            <person name="Barrangou R."/>
            <person name="Klaenhammer T.R."/>
            <person name="Caufield P.W."/>
            <person name="Cui Y."/>
            <person name="Zhang H."/>
            <person name="O'Toole P.W."/>
        </authorList>
    </citation>
    <scope>NUCLEOTIDE SEQUENCE [LARGE SCALE GENOMIC DNA]</scope>
    <source>
        <strain evidence="11 12">LMG 26013</strain>
    </source>
</reference>
<dbReference type="Pfam" id="PF02378">
    <property type="entry name" value="PTS_EIIC"/>
    <property type="match status" value="1"/>
</dbReference>
<dbReference type="GO" id="GO:0009401">
    <property type="term" value="P:phosphoenolpyruvate-dependent sugar phosphotransferase system"/>
    <property type="evidence" value="ECO:0007669"/>
    <property type="project" value="InterPro"/>
</dbReference>
<accession>A0A0R2ML99</accession>
<evidence type="ECO:0000256" key="2">
    <source>
        <dbReference type="ARBA" id="ARBA00022448"/>
    </source>
</evidence>
<evidence type="ECO:0000313" key="12">
    <source>
        <dbReference type="Proteomes" id="UP000051783"/>
    </source>
</evidence>
<dbReference type="STRING" id="942150.IV64_GL001116"/>
<feature type="domain" description="PTS EIIC type-3" evidence="10">
    <location>
        <begin position="8"/>
        <end position="395"/>
    </location>
</feature>
<dbReference type="NCBIfam" id="TIGR00410">
    <property type="entry name" value="lacE"/>
    <property type="match status" value="1"/>
</dbReference>
<dbReference type="PROSITE" id="PS51105">
    <property type="entry name" value="PTS_EIIC_TYPE_3"/>
    <property type="match status" value="1"/>
</dbReference>
<evidence type="ECO:0000256" key="7">
    <source>
        <dbReference type="ARBA" id="ARBA00023136"/>
    </source>
</evidence>